<evidence type="ECO:0000313" key="1">
    <source>
        <dbReference type="EMBL" id="CUU59622.1"/>
    </source>
</evidence>
<gene>
    <name evidence="1" type="ORF">Ga0074812_1302</name>
</gene>
<evidence type="ECO:0008006" key="3">
    <source>
        <dbReference type="Google" id="ProtNLM"/>
    </source>
</evidence>
<sequence>MRFIRVEWDGEGWVLDPEVYVRVLPELSPRLPDGARSFATDPEHYNFVGSRCVKDLRFETINIRESGGAQIDVELTFGANPWKHEVGLSILYIGVTQFNLDASPIGEGARIWPASRRLGDIQLDELLPTPGGCSHEIKFTGGSITIECSDLRAEWRQKSVDTAELLER</sequence>
<dbReference type="EMBL" id="FAOZ01000030">
    <property type="protein sequence ID" value="CUU59622.1"/>
    <property type="molecule type" value="Genomic_DNA"/>
</dbReference>
<reference evidence="2" key="1">
    <citation type="submission" date="2015-11" db="EMBL/GenBank/DDBJ databases">
        <authorList>
            <person name="Varghese N."/>
        </authorList>
    </citation>
    <scope>NUCLEOTIDE SEQUENCE [LARGE SCALE GENOMIC DNA]</scope>
    <source>
        <strain evidence="2">DSM 45899</strain>
    </source>
</reference>
<proteinExistence type="predicted"/>
<dbReference type="Proteomes" id="UP000198802">
    <property type="component" value="Unassembled WGS sequence"/>
</dbReference>
<dbReference type="AlphaFoldDB" id="A0A0S4QYM7"/>
<organism evidence="1 2">
    <name type="scientific">Parafrankia irregularis</name>
    <dbReference type="NCBI Taxonomy" id="795642"/>
    <lineage>
        <taxon>Bacteria</taxon>
        <taxon>Bacillati</taxon>
        <taxon>Actinomycetota</taxon>
        <taxon>Actinomycetes</taxon>
        <taxon>Frankiales</taxon>
        <taxon>Frankiaceae</taxon>
        <taxon>Parafrankia</taxon>
    </lineage>
</organism>
<keyword evidence="2" id="KW-1185">Reference proteome</keyword>
<name>A0A0S4QYM7_9ACTN</name>
<protein>
    <recommendedName>
        <fullName evidence="3">Immunity protein 50</fullName>
    </recommendedName>
</protein>
<evidence type="ECO:0000313" key="2">
    <source>
        <dbReference type="Proteomes" id="UP000198802"/>
    </source>
</evidence>
<accession>A0A0S4QYM7</accession>